<dbReference type="Pfam" id="PF00892">
    <property type="entry name" value="EamA"/>
    <property type="match status" value="1"/>
</dbReference>
<evidence type="ECO:0000259" key="3">
    <source>
        <dbReference type="Pfam" id="PF00892"/>
    </source>
</evidence>
<reference evidence="4 5" key="1">
    <citation type="journal article" date="2019" name="Int. J. Syst. Evol. Microbiol.">
        <title>The Global Catalogue of Microorganisms (GCM) 10K type strain sequencing project: providing services to taxonomists for standard genome sequencing and annotation.</title>
        <authorList>
            <consortium name="The Broad Institute Genomics Platform"/>
            <consortium name="The Broad Institute Genome Sequencing Center for Infectious Disease"/>
            <person name="Wu L."/>
            <person name="Ma J."/>
        </authorList>
    </citation>
    <scope>NUCLEOTIDE SEQUENCE [LARGE SCALE GENOMIC DNA]</scope>
    <source>
        <strain evidence="4 5">DT92</strain>
    </source>
</reference>
<feature type="compositionally biased region" description="Low complexity" evidence="1">
    <location>
        <begin position="301"/>
        <end position="314"/>
    </location>
</feature>
<keyword evidence="5" id="KW-1185">Reference proteome</keyword>
<sequence length="344" mass="36115">MNCPHCDTETVVFAVPPDLRDHAPDGASAASVCPHCLTVAPASDADPADDPAFERVHESFPAGDGGVAFALLLGTLPSIALNKTAARACRERAEREGVDTALAFDRLVEAVHAADVVPEFDLERRVRRSTRCWTGRPDRRRTTTRMPGVGVRPGYGRMDRDTLGTLLVLSSAAAFGTLGVLGEVAFREGLSVPSALALRFAVGTAVVWAGLAVVRRLGDGAGPALGLPPRETLTAVALGAVGYAGVSYGFFVGVQRMTAGLAAVLLYTYPLFVVALAARVLDERVGVRTVAAACLSLSGWRSSRGPAAPPSTRSARPRPSPRRRCTPCTSSSRARRSSRPTSGC</sequence>
<feature type="region of interest" description="Disordered" evidence="1">
    <location>
        <begin position="301"/>
        <end position="344"/>
    </location>
</feature>
<dbReference type="SUPFAM" id="SSF103481">
    <property type="entry name" value="Multidrug resistance efflux transporter EmrE"/>
    <property type="match status" value="1"/>
</dbReference>
<dbReference type="Proteomes" id="UP001596368">
    <property type="component" value="Unassembled WGS sequence"/>
</dbReference>
<dbReference type="Pfam" id="PF19792">
    <property type="entry name" value="DUF6276"/>
    <property type="match status" value="1"/>
</dbReference>
<keyword evidence="2" id="KW-0812">Transmembrane</keyword>
<feature type="transmembrane region" description="Helical" evidence="2">
    <location>
        <begin position="235"/>
        <end position="254"/>
    </location>
</feature>
<feature type="transmembrane region" description="Helical" evidence="2">
    <location>
        <begin position="194"/>
        <end position="214"/>
    </location>
</feature>
<dbReference type="AlphaFoldDB" id="A0ABD5XMS5"/>
<dbReference type="InterPro" id="IPR046243">
    <property type="entry name" value="DUF6276"/>
</dbReference>
<accession>A0ABD5XMS5</accession>
<comment type="caution">
    <text evidence="4">The sequence shown here is derived from an EMBL/GenBank/DDBJ whole genome shotgun (WGS) entry which is preliminary data.</text>
</comment>
<dbReference type="EMBL" id="JBHSZG010000001">
    <property type="protein sequence ID" value="MFC7136407.1"/>
    <property type="molecule type" value="Genomic_DNA"/>
</dbReference>
<feature type="compositionally biased region" description="Basic residues" evidence="1">
    <location>
        <begin position="315"/>
        <end position="325"/>
    </location>
</feature>
<evidence type="ECO:0000313" key="5">
    <source>
        <dbReference type="Proteomes" id="UP001596368"/>
    </source>
</evidence>
<keyword evidence="2" id="KW-0472">Membrane</keyword>
<feature type="transmembrane region" description="Helical" evidence="2">
    <location>
        <begin position="162"/>
        <end position="182"/>
    </location>
</feature>
<name>A0ABD5XMS5_9EURY</name>
<gene>
    <name evidence="4" type="ORF">ACFQRB_07395</name>
</gene>
<proteinExistence type="predicted"/>
<feature type="domain" description="EamA" evidence="3">
    <location>
        <begin position="163"/>
        <end position="299"/>
    </location>
</feature>
<dbReference type="InterPro" id="IPR037185">
    <property type="entry name" value="EmrE-like"/>
</dbReference>
<dbReference type="InterPro" id="IPR000620">
    <property type="entry name" value="EamA_dom"/>
</dbReference>
<keyword evidence="2" id="KW-1133">Transmembrane helix</keyword>
<evidence type="ECO:0000256" key="1">
    <source>
        <dbReference type="SAM" id="MobiDB-lite"/>
    </source>
</evidence>
<protein>
    <submittedName>
        <fullName evidence="4">DUF6276 family protein</fullName>
    </submittedName>
</protein>
<evidence type="ECO:0000313" key="4">
    <source>
        <dbReference type="EMBL" id="MFC7136407.1"/>
    </source>
</evidence>
<feature type="transmembrane region" description="Helical" evidence="2">
    <location>
        <begin position="260"/>
        <end position="281"/>
    </location>
</feature>
<evidence type="ECO:0000256" key="2">
    <source>
        <dbReference type="SAM" id="Phobius"/>
    </source>
</evidence>
<organism evidence="4 5">
    <name type="scientific">Halobaculum litoreum</name>
    <dbReference type="NCBI Taxonomy" id="3031998"/>
    <lineage>
        <taxon>Archaea</taxon>
        <taxon>Methanobacteriati</taxon>
        <taxon>Methanobacteriota</taxon>
        <taxon>Stenosarchaea group</taxon>
        <taxon>Halobacteria</taxon>
        <taxon>Halobacteriales</taxon>
        <taxon>Haloferacaceae</taxon>
        <taxon>Halobaculum</taxon>
    </lineage>
</organism>